<dbReference type="AlphaFoldDB" id="A0A934T370"/>
<dbReference type="PROSITE" id="PS50931">
    <property type="entry name" value="HTH_LYSR"/>
    <property type="match status" value="1"/>
</dbReference>
<organism evidence="6 7">
    <name type="scientific">Noviherbaspirillum pedocola</name>
    <dbReference type="NCBI Taxonomy" id="2801341"/>
    <lineage>
        <taxon>Bacteria</taxon>
        <taxon>Pseudomonadati</taxon>
        <taxon>Pseudomonadota</taxon>
        <taxon>Betaproteobacteria</taxon>
        <taxon>Burkholderiales</taxon>
        <taxon>Oxalobacteraceae</taxon>
        <taxon>Noviherbaspirillum</taxon>
    </lineage>
</organism>
<comment type="caution">
    <text evidence="6">The sequence shown here is derived from an EMBL/GenBank/DDBJ whole genome shotgun (WGS) entry which is preliminary data.</text>
</comment>
<dbReference type="GO" id="GO:0003677">
    <property type="term" value="F:DNA binding"/>
    <property type="evidence" value="ECO:0007669"/>
    <property type="project" value="UniProtKB-KW"/>
</dbReference>
<accession>A0A934T370</accession>
<dbReference type="InterPro" id="IPR000847">
    <property type="entry name" value="LysR_HTH_N"/>
</dbReference>
<dbReference type="Pfam" id="PF03466">
    <property type="entry name" value="LysR_substrate"/>
    <property type="match status" value="1"/>
</dbReference>
<gene>
    <name evidence="6" type="ORF">JJB74_23005</name>
</gene>
<evidence type="ECO:0000256" key="3">
    <source>
        <dbReference type="ARBA" id="ARBA00023125"/>
    </source>
</evidence>
<dbReference type="SUPFAM" id="SSF46785">
    <property type="entry name" value="Winged helix' DNA-binding domain"/>
    <property type="match status" value="1"/>
</dbReference>
<evidence type="ECO:0000259" key="5">
    <source>
        <dbReference type="PROSITE" id="PS50931"/>
    </source>
</evidence>
<dbReference type="Proteomes" id="UP000622890">
    <property type="component" value="Unassembled WGS sequence"/>
</dbReference>
<dbReference type="Gene3D" id="3.40.190.290">
    <property type="match status" value="1"/>
</dbReference>
<dbReference type="InterPro" id="IPR036390">
    <property type="entry name" value="WH_DNA-bd_sf"/>
</dbReference>
<keyword evidence="3" id="KW-0238">DNA-binding</keyword>
<dbReference type="InterPro" id="IPR058163">
    <property type="entry name" value="LysR-type_TF_proteobact-type"/>
</dbReference>
<evidence type="ECO:0000256" key="1">
    <source>
        <dbReference type="ARBA" id="ARBA00009437"/>
    </source>
</evidence>
<comment type="similarity">
    <text evidence="1">Belongs to the LysR transcriptional regulatory family.</text>
</comment>
<dbReference type="InterPro" id="IPR036388">
    <property type="entry name" value="WH-like_DNA-bd_sf"/>
</dbReference>
<keyword evidence="4" id="KW-0804">Transcription</keyword>
<keyword evidence="2" id="KW-0805">Transcription regulation</keyword>
<dbReference type="Pfam" id="PF00126">
    <property type="entry name" value="HTH_1"/>
    <property type="match status" value="1"/>
</dbReference>
<dbReference type="EMBL" id="JAEPBG010000012">
    <property type="protein sequence ID" value="MBK4737498.1"/>
    <property type="molecule type" value="Genomic_DNA"/>
</dbReference>
<dbReference type="FunFam" id="1.10.10.10:FF:000001">
    <property type="entry name" value="LysR family transcriptional regulator"/>
    <property type="match status" value="1"/>
</dbReference>
<evidence type="ECO:0000256" key="4">
    <source>
        <dbReference type="ARBA" id="ARBA00023163"/>
    </source>
</evidence>
<dbReference type="InterPro" id="IPR005119">
    <property type="entry name" value="LysR_subst-bd"/>
</dbReference>
<evidence type="ECO:0000313" key="7">
    <source>
        <dbReference type="Proteomes" id="UP000622890"/>
    </source>
</evidence>
<dbReference type="SUPFAM" id="SSF53850">
    <property type="entry name" value="Periplasmic binding protein-like II"/>
    <property type="match status" value="1"/>
</dbReference>
<dbReference type="RefSeq" id="WP_200595830.1">
    <property type="nucleotide sequence ID" value="NZ_JAEPBG010000012.1"/>
</dbReference>
<dbReference type="Gene3D" id="1.10.10.10">
    <property type="entry name" value="Winged helix-like DNA-binding domain superfamily/Winged helix DNA-binding domain"/>
    <property type="match status" value="1"/>
</dbReference>
<name>A0A934T370_9BURK</name>
<protein>
    <submittedName>
        <fullName evidence="6">LysR family transcriptional regulator</fullName>
    </submittedName>
</protein>
<evidence type="ECO:0000256" key="2">
    <source>
        <dbReference type="ARBA" id="ARBA00023015"/>
    </source>
</evidence>
<proteinExistence type="inferred from homology"/>
<dbReference type="CDD" id="cd08422">
    <property type="entry name" value="PBP2_CrgA_like"/>
    <property type="match status" value="1"/>
</dbReference>
<reference evidence="6" key="1">
    <citation type="submission" date="2021-01" db="EMBL/GenBank/DDBJ databases">
        <title>Genome sequence of strain Noviherbaspirillum sp. DKR-6.</title>
        <authorList>
            <person name="Chaudhary D.K."/>
        </authorList>
    </citation>
    <scope>NUCLEOTIDE SEQUENCE</scope>
    <source>
        <strain evidence="6">DKR-6</strain>
    </source>
</reference>
<dbReference type="GO" id="GO:0003700">
    <property type="term" value="F:DNA-binding transcription factor activity"/>
    <property type="evidence" value="ECO:0007669"/>
    <property type="project" value="InterPro"/>
</dbReference>
<sequence length="328" mass="36125">MSIEPNDLILFARVAESGSFSAAALRMGLPKSTVSRRIALLEAELGERLLLRTTRKLSVTDFGADMLEHARQVIAEVDAAAMLAQQRQAEPSGRLRVSMPNDLANLMFGPVLARFMARYPAITVEIDLSPRRVDLIGENFDVAIRMGHLPDDASLAARRLAVFSNGLVASPAYLRRRGMPQSPQDLLGHDILRLLGRHGEPVPWLLSRGAERWEAVLPGRATINSPEVLLRLACADAGIAMVEDHFAQAFLEDGRLQRVLPDWTAPSHIAWAVFPGRRLMPRRTRVFLDALAEEFSGPSCREQQALVDHTLRQIGNDANNAKAQPGQA</sequence>
<evidence type="ECO:0000313" key="6">
    <source>
        <dbReference type="EMBL" id="MBK4737498.1"/>
    </source>
</evidence>
<dbReference type="PANTHER" id="PTHR30537">
    <property type="entry name" value="HTH-TYPE TRANSCRIPTIONAL REGULATOR"/>
    <property type="match status" value="1"/>
</dbReference>
<dbReference type="PANTHER" id="PTHR30537:SF5">
    <property type="entry name" value="HTH-TYPE TRANSCRIPTIONAL ACTIVATOR TTDR-RELATED"/>
    <property type="match status" value="1"/>
</dbReference>
<keyword evidence="7" id="KW-1185">Reference proteome</keyword>
<feature type="domain" description="HTH lysR-type" evidence="5">
    <location>
        <begin position="3"/>
        <end position="60"/>
    </location>
</feature>